<protein>
    <submittedName>
        <fullName evidence="1">Uncharacterized protein</fullName>
    </submittedName>
</protein>
<comment type="caution">
    <text evidence="1">The sequence shown here is derived from an EMBL/GenBank/DDBJ whole genome shotgun (WGS) entry which is preliminary data.</text>
</comment>
<gene>
    <name evidence="1" type="ORF">INT47_011727</name>
</gene>
<dbReference type="OrthoDB" id="2280248at2759"/>
<organism evidence="1 2">
    <name type="scientific">Mucor saturninus</name>
    <dbReference type="NCBI Taxonomy" id="64648"/>
    <lineage>
        <taxon>Eukaryota</taxon>
        <taxon>Fungi</taxon>
        <taxon>Fungi incertae sedis</taxon>
        <taxon>Mucoromycota</taxon>
        <taxon>Mucoromycotina</taxon>
        <taxon>Mucoromycetes</taxon>
        <taxon>Mucorales</taxon>
        <taxon>Mucorineae</taxon>
        <taxon>Mucoraceae</taxon>
        <taxon>Mucor</taxon>
    </lineage>
</organism>
<sequence length="133" mass="15300">MIPRLPPLILALLGGASIYGIKYALDRFEPKAIGPGKDFERLMYRRNVKRVGVAAGIASLAYAGYTVYGHMNKKEEEFYEDQYSVREKQFVMDKAQLDAERKEKESQRQQELEQEVIAMNDILKKKPSEIITQ</sequence>
<evidence type="ECO:0000313" key="2">
    <source>
        <dbReference type="Proteomes" id="UP000603453"/>
    </source>
</evidence>
<reference evidence="1" key="1">
    <citation type="submission" date="2020-12" db="EMBL/GenBank/DDBJ databases">
        <title>Metabolic potential, ecology and presence of endohyphal bacteria is reflected in genomic diversity of Mucoromycotina.</title>
        <authorList>
            <person name="Muszewska A."/>
            <person name="Okrasinska A."/>
            <person name="Steczkiewicz K."/>
            <person name="Drgas O."/>
            <person name="Orlowska M."/>
            <person name="Perlinska-Lenart U."/>
            <person name="Aleksandrzak-Piekarczyk T."/>
            <person name="Szatraj K."/>
            <person name="Zielenkiewicz U."/>
            <person name="Pilsyk S."/>
            <person name="Malc E."/>
            <person name="Mieczkowski P."/>
            <person name="Kruszewska J.S."/>
            <person name="Biernat P."/>
            <person name="Pawlowska J."/>
        </authorList>
    </citation>
    <scope>NUCLEOTIDE SEQUENCE</scope>
    <source>
        <strain evidence="1">WA0000017839</strain>
    </source>
</reference>
<dbReference type="AlphaFoldDB" id="A0A8H7V516"/>
<dbReference type="EMBL" id="JAEPRD010000050">
    <property type="protein sequence ID" value="KAG2203633.1"/>
    <property type="molecule type" value="Genomic_DNA"/>
</dbReference>
<dbReference type="Proteomes" id="UP000603453">
    <property type="component" value="Unassembled WGS sequence"/>
</dbReference>
<proteinExistence type="predicted"/>
<keyword evidence="2" id="KW-1185">Reference proteome</keyword>
<accession>A0A8H7V516</accession>
<evidence type="ECO:0000313" key="1">
    <source>
        <dbReference type="EMBL" id="KAG2203633.1"/>
    </source>
</evidence>
<name>A0A8H7V516_9FUNG</name>